<proteinExistence type="predicted"/>
<evidence type="ECO:0000313" key="1">
    <source>
        <dbReference type="EMBL" id="SNR14501.1"/>
    </source>
</evidence>
<name>A0A238U5L2_9FLAO</name>
<dbReference type="KEGG" id="tje:TJEJU_0729"/>
<evidence type="ECO:0000313" key="2">
    <source>
        <dbReference type="Proteomes" id="UP000215214"/>
    </source>
</evidence>
<dbReference type="Proteomes" id="UP000215214">
    <property type="component" value="Chromosome TJEJU"/>
</dbReference>
<dbReference type="EMBL" id="LT899436">
    <property type="protein sequence ID" value="SNR14501.1"/>
    <property type="molecule type" value="Genomic_DNA"/>
</dbReference>
<accession>A0A238U5L2</accession>
<sequence>MRIVSFLIVVLVIIGCKLDKEPIHTTTKISSKDSLMINDSVTIQLNTEELQHNVKINPIKSDEDNSNFIKDYVVHKQLYKETDNYIIDFCYPQLDENYNPKFELFNDFVENELIQLSRIEQDVLESQELLCDTLQKNPIREHRIGEYKIYQQKETHISVLFYLENHYAQTKAAYYTFKTVNFDKIKGKLLHFEDYFLPGSLSEVHQILNSEIRTQIAKGDLFYECFEVSLDDFEVAKNDFVVNNNHIIFYFNDCIMCPSFVGTYSIEIPLEKLKPVLQQNWSDRFIL</sequence>
<dbReference type="RefSeq" id="WP_157730075.1">
    <property type="nucleotide sequence ID" value="NZ_LT899436.1"/>
</dbReference>
<keyword evidence="2" id="KW-1185">Reference proteome</keyword>
<dbReference type="InterPro" id="IPR037126">
    <property type="entry name" value="PdaC/RsiV-like_sf"/>
</dbReference>
<dbReference type="Gene3D" id="3.90.640.20">
    <property type="entry name" value="Heat-shock cognate protein, ATPase"/>
    <property type="match status" value="1"/>
</dbReference>
<dbReference type="OrthoDB" id="1137644at2"/>
<organism evidence="1 2">
    <name type="scientific">Tenacibaculum jejuense</name>
    <dbReference type="NCBI Taxonomy" id="584609"/>
    <lineage>
        <taxon>Bacteria</taxon>
        <taxon>Pseudomonadati</taxon>
        <taxon>Bacteroidota</taxon>
        <taxon>Flavobacteriia</taxon>
        <taxon>Flavobacteriales</taxon>
        <taxon>Flavobacteriaceae</taxon>
        <taxon>Tenacibaculum</taxon>
    </lineage>
</organism>
<protein>
    <submittedName>
        <fullName evidence="1">Uncharacterized protein</fullName>
    </submittedName>
</protein>
<dbReference type="AlphaFoldDB" id="A0A238U5L2"/>
<gene>
    <name evidence="1" type="ORF">TJEJU_0729</name>
</gene>
<dbReference type="PROSITE" id="PS51257">
    <property type="entry name" value="PROKAR_LIPOPROTEIN"/>
    <property type="match status" value="1"/>
</dbReference>
<reference evidence="1 2" key="1">
    <citation type="submission" date="2017-07" db="EMBL/GenBank/DDBJ databases">
        <authorList>
            <person name="Sun Z.S."/>
            <person name="Albrecht U."/>
            <person name="Echele G."/>
            <person name="Lee C.C."/>
        </authorList>
    </citation>
    <scope>NUCLEOTIDE SEQUENCE [LARGE SCALE GENOMIC DNA]</scope>
    <source>
        <strain evidence="2">type strain: KCTC 22618</strain>
    </source>
</reference>